<sequence>MSEILILQAHPDLARSRVTRALAEAVRAATSPRIDLRDLYQRYPDYALDLEAEQSALAQARLIVLLHPLHWYGMPALLKLWVDEVLSFGWAYGPGGLALAGKDLWLASSTGGSEEDYSAAGRHGHAVETFLLPYAQIARLCGMRHLPPLLLHAAHRVSDAALHQHALSFVQRLLAYPQWCDSTQAEASQPPIELPVDARPAPSAPPTPVKTRSN</sequence>
<dbReference type="GO" id="GO:0003955">
    <property type="term" value="F:NAD(P)H dehydrogenase (quinone) activity"/>
    <property type="evidence" value="ECO:0007669"/>
    <property type="project" value="TreeGrafter"/>
</dbReference>
<dbReference type="RefSeq" id="WP_184299061.1">
    <property type="nucleotide sequence ID" value="NZ_JACHLP010000004.1"/>
</dbReference>
<organism evidence="4 5">
    <name type="scientific">Roseateles oligotrophus</name>
    <dbReference type="NCBI Taxonomy" id="1769250"/>
    <lineage>
        <taxon>Bacteria</taxon>
        <taxon>Pseudomonadati</taxon>
        <taxon>Pseudomonadota</taxon>
        <taxon>Betaproteobacteria</taxon>
        <taxon>Burkholderiales</taxon>
        <taxon>Sphaerotilaceae</taxon>
        <taxon>Roseateles</taxon>
    </lineage>
</organism>
<keyword evidence="5" id="KW-1185">Reference proteome</keyword>
<name>A0A840LAC3_9BURK</name>
<evidence type="ECO:0000256" key="1">
    <source>
        <dbReference type="ARBA" id="ARBA00023002"/>
    </source>
</evidence>
<keyword evidence="1" id="KW-0560">Oxidoreductase</keyword>
<dbReference type="GO" id="GO:0009055">
    <property type="term" value="F:electron transfer activity"/>
    <property type="evidence" value="ECO:0007669"/>
    <property type="project" value="TreeGrafter"/>
</dbReference>
<gene>
    <name evidence="4" type="ORF">HNP55_002135</name>
</gene>
<accession>A0A840LAC3</accession>
<dbReference type="Gene3D" id="3.40.50.360">
    <property type="match status" value="1"/>
</dbReference>
<evidence type="ECO:0000259" key="3">
    <source>
        <dbReference type="Pfam" id="PF02525"/>
    </source>
</evidence>
<dbReference type="AlphaFoldDB" id="A0A840LAC3"/>
<dbReference type="EMBL" id="JACHLP010000004">
    <property type="protein sequence ID" value="MBB4843612.1"/>
    <property type="molecule type" value="Genomic_DNA"/>
</dbReference>
<evidence type="ECO:0000313" key="5">
    <source>
        <dbReference type="Proteomes" id="UP000562027"/>
    </source>
</evidence>
<dbReference type="InterPro" id="IPR046980">
    <property type="entry name" value="KefG/KefF"/>
</dbReference>
<protein>
    <submittedName>
        <fullName evidence="4">Glutathione-regulated potassium-efflux system ancillary protein KefF</fullName>
    </submittedName>
</protein>
<feature type="domain" description="Flavodoxin-like fold" evidence="3">
    <location>
        <begin position="3"/>
        <end position="171"/>
    </location>
</feature>
<dbReference type="PANTHER" id="PTHR47307">
    <property type="entry name" value="GLUTATHIONE-REGULATED POTASSIUM-EFFLUX SYSTEM ANCILLARY PROTEIN KEFG"/>
    <property type="match status" value="1"/>
</dbReference>
<feature type="region of interest" description="Disordered" evidence="2">
    <location>
        <begin position="186"/>
        <end position="214"/>
    </location>
</feature>
<evidence type="ECO:0000256" key="2">
    <source>
        <dbReference type="SAM" id="MobiDB-lite"/>
    </source>
</evidence>
<dbReference type="Proteomes" id="UP000562027">
    <property type="component" value="Unassembled WGS sequence"/>
</dbReference>
<dbReference type="SUPFAM" id="SSF52218">
    <property type="entry name" value="Flavoproteins"/>
    <property type="match status" value="1"/>
</dbReference>
<comment type="caution">
    <text evidence="4">The sequence shown here is derived from an EMBL/GenBank/DDBJ whole genome shotgun (WGS) entry which is preliminary data.</text>
</comment>
<dbReference type="InterPro" id="IPR003680">
    <property type="entry name" value="Flavodoxin_fold"/>
</dbReference>
<proteinExistence type="predicted"/>
<dbReference type="InterPro" id="IPR029039">
    <property type="entry name" value="Flavoprotein-like_sf"/>
</dbReference>
<dbReference type="Pfam" id="PF02525">
    <property type="entry name" value="Flavodoxin_2"/>
    <property type="match status" value="1"/>
</dbReference>
<dbReference type="PANTHER" id="PTHR47307:SF2">
    <property type="entry name" value="GLUTATHIONE-REGULATED POTASSIUM-EFFLUX SYSTEM ANCILLARY PROTEIN KEFF"/>
    <property type="match status" value="1"/>
</dbReference>
<evidence type="ECO:0000313" key="4">
    <source>
        <dbReference type="EMBL" id="MBB4843612.1"/>
    </source>
</evidence>
<reference evidence="4 5" key="1">
    <citation type="submission" date="2020-08" db="EMBL/GenBank/DDBJ databases">
        <title>Functional genomics of gut bacteria from endangered species of beetles.</title>
        <authorList>
            <person name="Carlos-Shanley C."/>
        </authorList>
    </citation>
    <scope>NUCLEOTIDE SEQUENCE [LARGE SCALE GENOMIC DNA]</scope>
    <source>
        <strain evidence="4 5">S00239</strain>
    </source>
</reference>
<dbReference type="GO" id="GO:0010181">
    <property type="term" value="F:FMN binding"/>
    <property type="evidence" value="ECO:0007669"/>
    <property type="project" value="TreeGrafter"/>
</dbReference>